<evidence type="ECO:0000313" key="5">
    <source>
        <dbReference type="EMBL" id="QTR03902.1"/>
    </source>
</evidence>
<gene>
    <name evidence="5" type="ORF">J7S33_02405</name>
</gene>
<dbReference type="EMBL" id="CP072788">
    <property type="protein sequence ID" value="QTR03902.1"/>
    <property type="molecule type" value="Genomic_DNA"/>
</dbReference>
<proteinExistence type="predicted"/>
<dbReference type="InterPro" id="IPR015797">
    <property type="entry name" value="NUDIX_hydrolase-like_dom_sf"/>
</dbReference>
<keyword evidence="2" id="KW-0378">Hydrolase</keyword>
<evidence type="ECO:0000256" key="1">
    <source>
        <dbReference type="ARBA" id="ARBA00001946"/>
    </source>
</evidence>
<dbReference type="PROSITE" id="PS51462">
    <property type="entry name" value="NUDIX"/>
    <property type="match status" value="1"/>
</dbReference>
<dbReference type="GO" id="GO:0016787">
    <property type="term" value="F:hydrolase activity"/>
    <property type="evidence" value="ECO:0007669"/>
    <property type="project" value="UniProtKB-KW"/>
</dbReference>
<dbReference type="Proteomes" id="UP000671828">
    <property type="component" value="Chromosome"/>
</dbReference>
<name>A0A8T8HZE9_9PSEU</name>
<dbReference type="SUPFAM" id="SSF140478">
    <property type="entry name" value="LemA-like"/>
    <property type="match status" value="1"/>
</dbReference>
<dbReference type="PANTHER" id="PTHR43046:SF12">
    <property type="entry name" value="GDP-MANNOSE MANNOSYL HYDROLASE"/>
    <property type="match status" value="1"/>
</dbReference>
<dbReference type="InterPro" id="IPR023353">
    <property type="entry name" value="LemA-like_dom_sf"/>
</dbReference>
<comment type="cofactor">
    <cofactor evidence="1">
        <name>Mg(2+)</name>
        <dbReference type="ChEBI" id="CHEBI:18420"/>
    </cofactor>
</comment>
<dbReference type="CDD" id="cd04685">
    <property type="entry name" value="NUDIX_Hydrolase"/>
    <property type="match status" value="1"/>
</dbReference>
<evidence type="ECO:0000256" key="3">
    <source>
        <dbReference type="ARBA" id="ARBA00022842"/>
    </source>
</evidence>
<dbReference type="Pfam" id="PF00293">
    <property type="entry name" value="NUDIX"/>
    <property type="match status" value="1"/>
</dbReference>
<dbReference type="InterPro" id="IPR000086">
    <property type="entry name" value="NUDIX_hydrolase_dom"/>
</dbReference>
<organism evidence="5 6">
    <name type="scientific">Saccharothrix algeriensis</name>
    <dbReference type="NCBI Taxonomy" id="173560"/>
    <lineage>
        <taxon>Bacteria</taxon>
        <taxon>Bacillati</taxon>
        <taxon>Actinomycetota</taxon>
        <taxon>Actinomycetes</taxon>
        <taxon>Pseudonocardiales</taxon>
        <taxon>Pseudonocardiaceae</taxon>
        <taxon>Saccharothrix</taxon>
    </lineage>
</organism>
<dbReference type="SUPFAM" id="SSF55811">
    <property type="entry name" value="Nudix"/>
    <property type="match status" value="1"/>
</dbReference>
<dbReference type="PANTHER" id="PTHR43046">
    <property type="entry name" value="GDP-MANNOSE MANNOSYL HYDROLASE"/>
    <property type="match status" value="1"/>
</dbReference>
<evidence type="ECO:0000256" key="2">
    <source>
        <dbReference type="ARBA" id="ARBA00022801"/>
    </source>
</evidence>
<reference evidence="5" key="1">
    <citation type="submission" date="2021-04" db="EMBL/GenBank/DDBJ databases">
        <title>Saccharothrix algeriensis WGS.</title>
        <authorList>
            <person name="Stuskova K."/>
            <person name="Hakalova E."/>
            <person name="Tebbal A.B."/>
            <person name="Eichmeier A."/>
        </authorList>
    </citation>
    <scope>NUCLEOTIDE SEQUENCE</scope>
    <source>
        <strain evidence="5">NRRL B-24137</strain>
    </source>
</reference>
<dbReference type="AlphaFoldDB" id="A0A8T8HZE9"/>
<sequence>MTSSGVALALLVLLGLVVLVGPWVLGAANRLDRLHVRTDAAWAALDAALARRAVVTRAVAVVCGQPPLHAAADRAERAPRAEREAAENVLSALLEDLDRSVLAPALAAELSDAEQRVVLARRVHNDAVRDTLSLRRRRLVRWLRLAGTAPTPSYFEIAEPPADVPTQRVSARVVLVDADDRVLLFEGFDPARPEELFWFTVGGGVEPAEDLRAAAVREAHEETGLRLPPEDLVGPVWKRRAVFSFDGLSYAAEEWFFVCRATDAEVDTSRFNEQEQRTICRHRWWSVDELRATDDTVYPVQLAEVLPAALTGWDGETRLIR</sequence>
<accession>A0A8T8HZE9</accession>
<dbReference type="Gene3D" id="3.90.79.10">
    <property type="entry name" value="Nucleoside Triphosphate Pyrophosphohydrolase"/>
    <property type="match status" value="1"/>
</dbReference>
<protein>
    <submittedName>
        <fullName evidence="5">NUDIX domain-containing protein</fullName>
    </submittedName>
</protein>
<feature type="domain" description="Nudix hydrolase" evidence="4">
    <location>
        <begin position="165"/>
        <end position="308"/>
    </location>
</feature>
<dbReference type="InterPro" id="IPR020084">
    <property type="entry name" value="NUDIX_hydrolase_CS"/>
</dbReference>
<evidence type="ECO:0000313" key="6">
    <source>
        <dbReference type="Proteomes" id="UP000671828"/>
    </source>
</evidence>
<dbReference type="PROSITE" id="PS00893">
    <property type="entry name" value="NUDIX_BOX"/>
    <property type="match status" value="1"/>
</dbReference>
<evidence type="ECO:0000259" key="4">
    <source>
        <dbReference type="PROSITE" id="PS51462"/>
    </source>
</evidence>
<keyword evidence="3" id="KW-0460">Magnesium</keyword>